<protein>
    <recommendedName>
        <fullName evidence="4">EDD domain protein, DegV family</fullName>
    </recommendedName>
</protein>
<dbReference type="GO" id="GO:0008289">
    <property type="term" value="F:lipid binding"/>
    <property type="evidence" value="ECO:0007669"/>
    <property type="project" value="UniProtKB-KW"/>
</dbReference>
<dbReference type="PROSITE" id="PS51482">
    <property type="entry name" value="DEGV"/>
    <property type="match status" value="1"/>
</dbReference>
<proteinExistence type="predicted"/>
<evidence type="ECO:0008006" key="4">
    <source>
        <dbReference type="Google" id="ProtNLM"/>
    </source>
</evidence>
<comment type="caution">
    <text evidence="2">The sequence shown here is derived from an EMBL/GenBank/DDBJ whole genome shotgun (WGS) entry which is preliminary data.</text>
</comment>
<dbReference type="EMBL" id="JYGE01000003">
    <property type="protein sequence ID" value="PSJ31863.1"/>
    <property type="molecule type" value="Genomic_DNA"/>
</dbReference>
<dbReference type="InterPro" id="IPR050270">
    <property type="entry name" value="DegV_domain_contain"/>
</dbReference>
<evidence type="ECO:0000313" key="2">
    <source>
        <dbReference type="EMBL" id="PSJ31863.1"/>
    </source>
</evidence>
<dbReference type="OrthoDB" id="9780216at2"/>
<dbReference type="SUPFAM" id="SSF82549">
    <property type="entry name" value="DAK1/DegV-like"/>
    <property type="match status" value="1"/>
</dbReference>
<evidence type="ECO:0000313" key="3">
    <source>
        <dbReference type="Proteomes" id="UP000241434"/>
    </source>
</evidence>
<keyword evidence="3" id="KW-1185">Reference proteome</keyword>
<dbReference type="PANTHER" id="PTHR33434">
    <property type="entry name" value="DEGV DOMAIN-CONTAINING PROTEIN DR_1986-RELATED"/>
    <property type="match status" value="1"/>
</dbReference>
<dbReference type="Proteomes" id="UP000241434">
    <property type="component" value="Unassembled WGS sequence"/>
</dbReference>
<evidence type="ECO:0000256" key="1">
    <source>
        <dbReference type="ARBA" id="ARBA00023121"/>
    </source>
</evidence>
<dbReference type="InterPro" id="IPR043168">
    <property type="entry name" value="DegV_C"/>
</dbReference>
<gene>
    <name evidence="2" type="ORF">UF10_04425</name>
</gene>
<organism evidence="2 3">
    <name type="scientific">Peptostreptococcus russellii</name>
    <dbReference type="NCBI Taxonomy" id="215200"/>
    <lineage>
        <taxon>Bacteria</taxon>
        <taxon>Bacillati</taxon>
        <taxon>Bacillota</taxon>
        <taxon>Clostridia</taxon>
        <taxon>Peptostreptococcales</taxon>
        <taxon>Peptostreptococcaceae</taxon>
        <taxon>Peptostreptococcus</taxon>
    </lineage>
</organism>
<dbReference type="AlphaFoldDB" id="A0A2P7Q1L5"/>
<sequence length="282" mass="30877">MGIKFVVDSASDFSYEEAKNLGITFLPLTVTINHKEYKDGIDITNEEFYKLLESNETLPKTSQVTPYQFEEAFKDIIDNGDTAIAITISSKVSGTYSSAHLAAENFPGKAFVIDSLSGSIGEKILLLHGLELAKSIDNAEDIVKELNSKREKIAVYYLLDTLEYLQKGGRISKISSLAGALLSVKPIFTLEGGEVKLAGKARGFKKGHNMLKDLVSERGNVDTSKPSMLSYSGGNRDVLNKYLDKYREILKIDVDQLPVTQLGSTIGTHLGPNAIGIAFFLE</sequence>
<name>A0A2P7Q1L5_9FIRM</name>
<keyword evidence="1" id="KW-0446">Lipid-binding</keyword>
<dbReference type="Pfam" id="PF02645">
    <property type="entry name" value="DegV"/>
    <property type="match status" value="1"/>
</dbReference>
<accession>A0A2P7Q1L5</accession>
<dbReference type="Gene3D" id="3.30.1180.10">
    <property type="match status" value="1"/>
</dbReference>
<dbReference type="Gene3D" id="3.40.50.10170">
    <property type="match status" value="1"/>
</dbReference>
<reference evidence="2" key="1">
    <citation type="thesis" date="2015" institute="Rutgers" country="The State University of New Jersey, 14 College Farm Rd., New Brunswick, NJ, USA">
        <title>Ammonia toxicity in bacteria and its implications for treatment of and resource recovery from highly nitrogenous organic wastes.</title>
        <authorList>
            <person name="Luther A.K."/>
        </authorList>
    </citation>
    <scope>NUCLEOTIDE SEQUENCE</scope>
    <source>
        <strain evidence="2">RT-10B</strain>
    </source>
</reference>
<dbReference type="RefSeq" id="WP_106776616.1">
    <property type="nucleotide sequence ID" value="NZ_JBGGGQ010000001.1"/>
</dbReference>
<dbReference type="PANTHER" id="PTHR33434:SF2">
    <property type="entry name" value="FATTY ACID-BINDING PROTEIN TM_1468"/>
    <property type="match status" value="1"/>
</dbReference>
<dbReference type="InterPro" id="IPR003797">
    <property type="entry name" value="DegV"/>
</dbReference>
<dbReference type="NCBIfam" id="TIGR00762">
    <property type="entry name" value="DegV"/>
    <property type="match status" value="1"/>
</dbReference>